<dbReference type="PRINTS" id="PR00237">
    <property type="entry name" value="GPCRRHODOPSN"/>
</dbReference>
<comment type="caution">
    <text evidence="12">The sequence shown here is derived from an EMBL/GenBank/DDBJ whole genome shotgun (WGS) entry which is preliminary data.</text>
</comment>
<dbReference type="InterPro" id="IPR017452">
    <property type="entry name" value="GPCR_Rhodpsn_7TM"/>
</dbReference>
<accession>A0A9J6GYR0</accession>
<dbReference type="Proteomes" id="UP000821853">
    <property type="component" value="Chromosome 8"/>
</dbReference>
<name>A0A9J6GYR0_HAELO</name>
<evidence type="ECO:0000256" key="1">
    <source>
        <dbReference type="ARBA" id="ARBA00004141"/>
    </source>
</evidence>
<evidence type="ECO:0000256" key="8">
    <source>
        <dbReference type="ARBA" id="ARBA00023224"/>
    </source>
</evidence>
<evidence type="ECO:0000256" key="4">
    <source>
        <dbReference type="ARBA" id="ARBA00022989"/>
    </source>
</evidence>
<gene>
    <name evidence="12" type="ORF">HPB48_020020</name>
</gene>
<evidence type="ECO:0000259" key="11">
    <source>
        <dbReference type="PROSITE" id="PS50262"/>
    </source>
</evidence>
<feature type="region of interest" description="Disordered" evidence="9">
    <location>
        <begin position="114"/>
        <end position="144"/>
    </location>
</feature>
<dbReference type="AlphaFoldDB" id="A0A9J6GYR0"/>
<dbReference type="PANTHER" id="PTHR45695">
    <property type="entry name" value="LEUCOKININ RECEPTOR-RELATED"/>
    <property type="match status" value="1"/>
</dbReference>
<sequence length="208" mass="22900">MLQPCPLSQVAKMVMVVAGAFALSWTPYFLVSMWTQFGTNYLEKENYFFTMLSINLLAFLNSCVNPFIYAAMSRRFRGGFRRILMPVTPVVPACSSSFRLRLLRLANGTSLLSTASSGSQSDTLPVPLPGQPQHRVGPRTGKLAKPNRPAGIADAPFVLVSNLAVNTDAEKHRRTLSDSALVQHSARDENVPRCPLSEPPSDRELHPN</sequence>
<protein>
    <recommendedName>
        <fullName evidence="11">G-protein coupled receptors family 1 profile domain-containing protein</fullName>
    </recommendedName>
</protein>
<feature type="domain" description="G-protein coupled receptors family 1 profile" evidence="11">
    <location>
        <begin position="1"/>
        <end position="69"/>
    </location>
</feature>
<reference evidence="12 13" key="1">
    <citation type="journal article" date="2020" name="Cell">
        <title>Large-Scale Comparative Analyses of Tick Genomes Elucidate Their Genetic Diversity and Vector Capacities.</title>
        <authorList>
            <consortium name="Tick Genome and Microbiome Consortium (TIGMIC)"/>
            <person name="Jia N."/>
            <person name="Wang J."/>
            <person name="Shi W."/>
            <person name="Du L."/>
            <person name="Sun Y."/>
            <person name="Zhan W."/>
            <person name="Jiang J.F."/>
            <person name="Wang Q."/>
            <person name="Zhang B."/>
            <person name="Ji P."/>
            <person name="Bell-Sakyi L."/>
            <person name="Cui X.M."/>
            <person name="Yuan T.T."/>
            <person name="Jiang B.G."/>
            <person name="Yang W.F."/>
            <person name="Lam T.T."/>
            <person name="Chang Q.C."/>
            <person name="Ding S.J."/>
            <person name="Wang X.J."/>
            <person name="Zhu J.G."/>
            <person name="Ruan X.D."/>
            <person name="Zhao L."/>
            <person name="Wei J.T."/>
            <person name="Ye R.Z."/>
            <person name="Que T.C."/>
            <person name="Du C.H."/>
            <person name="Zhou Y.H."/>
            <person name="Cheng J.X."/>
            <person name="Dai P.F."/>
            <person name="Guo W.B."/>
            <person name="Han X.H."/>
            <person name="Huang E.J."/>
            <person name="Li L.F."/>
            <person name="Wei W."/>
            <person name="Gao Y.C."/>
            <person name="Liu J.Z."/>
            <person name="Shao H.Z."/>
            <person name="Wang X."/>
            <person name="Wang C.C."/>
            <person name="Yang T.C."/>
            <person name="Huo Q.B."/>
            <person name="Li W."/>
            <person name="Chen H.Y."/>
            <person name="Chen S.E."/>
            <person name="Zhou L.G."/>
            <person name="Ni X.B."/>
            <person name="Tian J.H."/>
            <person name="Sheng Y."/>
            <person name="Liu T."/>
            <person name="Pan Y.S."/>
            <person name="Xia L.Y."/>
            <person name="Li J."/>
            <person name="Zhao F."/>
            <person name="Cao W.C."/>
        </authorList>
    </citation>
    <scope>NUCLEOTIDE SEQUENCE [LARGE SCALE GENOMIC DNA]</scope>
    <source>
        <strain evidence="12">HaeL-2018</strain>
    </source>
</reference>
<evidence type="ECO:0000313" key="12">
    <source>
        <dbReference type="EMBL" id="KAH9380613.1"/>
    </source>
</evidence>
<keyword evidence="6 10" id="KW-0472">Membrane</keyword>
<keyword evidence="13" id="KW-1185">Reference proteome</keyword>
<keyword evidence="3 10" id="KW-0812">Transmembrane</keyword>
<dbReference type="GO" id="GO:0004930">
    <property type="term" value="F:G protein-coupled receptor activity"/>
    <property type="evidence" value="ECO:0007669"/>
    <property type="project" value="UniProtKB-KW"/>
</dbReference>
<proteinExistence type="inferred from homology"/>
<dbReference type="VEuPathDB" id="VectorBase:HLOH_060778"/>
<keyword evidence="7" id="KW-0675">Receptor</keyword>
<feature type="transmembrane region" description="Helical" evidence="10">
    <location>
        <begin position="47"/>
        <end position="72"/>
    </location>
</feature>
<feature type="transmembrane region" description="Helical" evidence="10">
    <location>
        <begin position="12"/>
        <end position="35"/>
    </location>
</feature>
<dbReference type="InterPro" id="IPR000276">
    <property type="entry name" value="GPCR_Rhodpsn"/>
</dbReference>
<dbReference type="OrthoDB" id="2101615at2759"/>
<evidence type="ECO:0000256" key="2">
    <source>
        <dbReference type="ARBA" id="ARBA00010663"/>
    </source>
</evidence>
<dbReference type="EMBL" id="JABSTR010000010">
    <property type="protein sequence ID" value="KAH9380613.1"/>
    <property type="molecule type" value="Genomic_DNA"/>
</dbReference>
<dbReference type="Pfam" id="PF00001">
    <property type="entry name" value="7tm_1"/>
    <property type="match status" value="1"/>
</dbReference>
<dbReference type="SUPFAM" id="SSF81321">
    <property type="entry name" value="Family A G protein-coupled receptor-like"/>
    <property type="match status" value="1"/>
</dbReference>
<dbReference type="PANTHER" id="PTHR45695:SF9">
    <property type="entry name" value="LEUCOKININ RECEPTOR"/>
    <property type="match status" value="1"/>
</dbReference>
<evidence type="ECO:0000256" key="10">
    <source>
        <dbReference type="SAM" id="Phobius"/>
    </source>
</evidence>
<comment type="similarity">
    <text evidence="2">Belongs to the G-protein coupled receptor 1 family.</text>
</comment>
<evidence type="ECO:0000256" key="6">
    <source>
        <dbReference type="ARBA" id="ARBA00023136"/>
    </source>
</evidence>
<dbReference type="PROSITE" id="PS50262">
    <property type="entry name" value="G_PROTEIN_RECEP_F1_2"/>
    <property type="match status" value="1"/>
</dbReference>
<keyword evidence="4 10" id="KW-1133">Transmembrane helix</keyword>
<evidence type="ECO:0000256" key="3">
    <source>
        <dbReference type="ARBA" id="ARBA00022692"/>
    </source>
</evidence>
<comment type="subcellular location">
    <subcellularLocation>
        <location evidence="1">Membrane</location>
        <topology evidence="1">Multi-pass membrane protein</topology>
    </subcellularLocation>
</comment>
<feature type="compositionally biased region" description="Low complexity" evidence="9">
    <location>
        <begin position="114"/>
        <end position="124"/>
    </location>
</feature>
<evidence type="ECO:0000313" key="13">
    <source>
        <dbReference type="Proteomes" id="UP000821853"/>
    </source>
</evidence>
<keyword evidence="5" id="KW-0297">G-protein coupled receptor</keyword>
<organism evidence="12 13">
    <name type="scientific">Haemaphysalis longicornis</name>
    <name type="common">Bush tick</name>
    <dbReference type="NCBI Taxonomy" id="44386"/>
    <lineage>
        <taxon>Eukaryota</taxon>
        <taxon>Metazoa</taxon>
        <taxon>Ecdysozoa</taxon>
        <taxon>Arthropoda</taxon>
        <taxon>Chelicerata</taxon>
        <taxon>Arachnida</taxon>
        <taxon>Acari</taxon>
        <taxon>Parasitiformes</taxon>
        <taxon>Ixodida</taxon>
        <taxon>Ixodoidea</taxon>
        <taxon>Ixodidae</taxon>
        <taxon>Haemaphysalinae</taxon>
        <taxon>Haemaphysalis</taxon>
    </lineage>
</organism>
<feature type="region of interest" description="Disordered" evidence="9">
    <location>
        <begin position="171"/>
        <end position="208"/>
    </location>
</feature>
<dbReference type="Gene3D" id="1.20.1070.10">
    <property type="entry name" value="Rhodopsin 7-helix transmembrane proteins"/>
    <property type="match status" value="1"/>
</dbReference>
<evidence type="ECO:0000256" key="7">
    <source>
        <dbReference type="ARBA" id="ARBA00023170"/>
    </source>
</evidence>
<keyword evidence="8" id="KW-0807">Transducer</keyword>
<evidence type="ECO:0000256" key="9">
    <source>
        <dbReference type="SAM" id="MobiDB-lite"/>
    </source>
</evidence>
<dbReference type="GO" id="GO:0005886">
    <property type="term" value="C:plasma membrane"/>
    <property type="evidence" value="ECO:0007669"/>
    <property type="project" value="TreeGrafter"/>
</dbReference>
<evidence type="ECO:0000256" key="5">
    <source>
        <dbReference type="ARBA" id="ARBA00023040"/>
    </source>
</evidence>